<reference evidence="1" key="1">
    <citation type="submission" date="2019-08" db="EMBL/GenBank/DDBJ databases">
        <title>The genome of the North American firefly Photinus pyralis.</title>
        <authorList>
            <consortium name="Photinus pyralis genome working group"/>
            <person name="Fallon T.R."/>
            <person name="Sander Lower S.E."/>
            <person name="Weng J.-K."/>
        </authorList>
    </citation>
    <scope>NUCLEOTIDE SEQUENCE</scope>
    <source>
        <strain evidence="1">TRF0915ILg1</strain>
        <tissue evidence="1">Whole body</tissue>
    </source>
</reference>
<keyword evidence="2" id="KW-1185">Reference proteome</keyword>
<proteinExistence type="predicted"/>
<gene>
    <name evidence="1" type="ORF">ILUMI_15354</name>
</gene>
<dbReference type="AlphaFoldDB" id="A0A8K0G965"/>
<feature type="non-terminal residue" evidence="1">
    <location>
        <position position="74"/>
    </location>
</feature>
<dbReference type="Proteomes" id="UP000801492">
    <property type="component" value="Unassembled WGS sequence"/>
</dbReference>
<name>A0A8K0G965_IGNLU</name>
<evidence type="ECO:0000313" key="1">
    <source>
        <dbReference type="EMBL" id="KAF2890819.1"/>
    </source>
</evidence>
<accession>A0A8K0G965</accession>
<dbReference type="OrthoDB" id="10040454at2759"/>
<evidence type="ECO:0000313" key="2">
    <source>
        <dbReference type="Proteomes" id="UP000801492"/>
    </source>
</evidence>
<organism evidence="1 2">
    <name type="scientific">Ignelater luminosus</name>
    <name type="common">Cucubano</name>
    <name type="synonym">Pyrophorus luminosus</name>
    <dbReference type="NCBI Taxonomy" id="2038154"/>
    <lineage>
        <taxon>Eukaryota</taxon>
        <taxon>Metazoa</taxon>
        <taxon>Ecdysozoa</taxon>
        <taxon>Arthropoda</taxon>
        <taxon>Hexapoda</taxon>
        <taxon>Insecta</taxon>
        <taxon>Pterygota</taxon>
        <taxon>Neoptera</taxon>
        <taxon>Endopterygota</taxon>
        <taxon>Coleoptera</taxon>
        <taxon>Polyphaga</taxon>
        <taxon>Elateriformia</taxon>
        <taxon>Elateroidea</taxon>
        <taxon>Elateridae</taxon>
        <taxon>Agrypninae</taxon>
        <taxon>Pyrophorini</taxon>
        <taxon>Ignelater</taxon>
    </lineage>
</organism>
<dbReference type="EMBL" id="VTPC01046028">
    <property type="protein sequence ID" value="KAF2890819.1"/>
    <property type="molecule type" value="Genomic_DNA"/>
</dbReference>
<protein>
    <submittedName>
        <fullName evidence="1">Uncharacterized protein</fullName>
    </submittedName>
</protein>
<comment type="caution">
    <text evidence="1">The sequence shown here is derived from an EMBL/GenBank/DDBJ whole genome shotgun (WGS) entry which is preliminary data.</text>
</comment>
<sequence>MVNDARKIIQDEPTSVIRRLAKLLDVSYGTCQDILRGDLELYPYKLQIYQKLLPPDYNKRVEFRDNPDDDNLLD</sequence>